<accession>A0ABP7MBG1</accession>
<organism evidence="2 3">
    <name type="scientific">Streptomyces gulbargensis</name>
    <dbReference type="NCBI Taxonomy" id="364901"/>
    <lineage>
        <taxon>Bacteria</taxon>
        <taxon>Bacillati</taxon>
        <taxon>Actinomycetota</taxon>
        <taxon>Actinomycetes</taxon>
        <taxon>Kitasatosporales</taxon>
        <taxon>Streptomycetaceae</taxon>
        <taxon>Streptomyces</taxon>
    </lineage>
</organism>
<name>A0ABP7MBG1_9ACTN</name>
<evidence type="ECO:0000313" key="2">
    <source>
        <dbReference type="EMBL" id="GAA3918801.1"/>
    </source>
</evidence>
<feature type="region of interest" description="Disordered" evidence="1">
    <location>
        <begin position="43"/>
        <end position="120"/>
    </location>
</feature>
<evidence type="ECO:0000313" key="3">
    <source>
        <dbReference type="Proteomes" id="UP001501000"/>
    </source>
</evidence>
<comment type="caution">
    <text evidence="2">The sequence shown here is derived from an EMBL/GenBank/DDBJ whole genome shotgun (WGS) entry which is preliminary data.</text>
</comment>
<sequence>MGEALQGQAVVERVAVVGTGLGDVAGPVPLGHRVRRLRHPEPLRQVLGGPGGAHVGPGADRRPDLLHPLGGALDDSRRPPASSVGGRSIPSVLELPRGQAEPAGALLRPAMRRSASSADV</sequence>
<keyword evidence="3" id="KW-1185">Reference proteome</keyword>
<gene>
    <name evidence="2" type="ORF">GCM10022244_29990</name>
</gene>
<protein>
    <submittedName>
        <fullName evidence="2">Uncharacterized protein</fullName>
    </submittedName>
</protein>
<evidence type="ECO:0000256" key="1">
    <source>
        <dbReference type="SAM" id="MobiDB-lite"/>
    </source>
</evidence>
<proteinExistence type="predicted"/>
<dbReference type="Proteomes" id="UP001501000">
    <property type="component" value="Unassembled WGS sequence"/>
</dbReference>
<reference evidence="3" key="1">
    <citation type="journal article" date="2019" name="Int. J. Syst. Evol. Microbiol.">
        <title>The Global Catalogue of Microorganisms (GCM) 10K type strain sequencing project: providing services to taxonomists for standard genome sequencing and annotation.</title>
        <authorList>
            <consortium name="The Broad Institute Genomics Platform"/>
            <consortium name="The Broad Institute Genome Sequencing Center for Infectious Disease"/>
            <person name="Wu L."/>
            <person name="Ma J."/>
        </authorList>
    </citation>
    <scope>NUCLEOTIDE SEQUENCE [LARGE SCALE GENOMIC DNA]</scope>
    <source>
        <strain evidence="3">JCM 16956</strain>
    </source>
</reference>
<dbReference type="EMBL" id="BAABAJ010000008">
    <property type="protein sequence ID" value="GAA3918801.1"/>
    <property type="molecule type" value="Genomic_DNA"/>
</dbReference>